<dbReference type="Pfam" id="PF01881">
    <property type="entry name" value="Cas_Cas6_C"/>
    <property type="match status" value="1"/>
</dbReference>
<keyword evidence="2" id="KW-0694">RNA-binding</keyword>
<dbReference type="Gene3D" id="3.30.70.1900">
    <property type="match status" value="1"/>
</dbReference>
<dbReference type="Pfam" id="PF21350">
    <property type="entry name" value="Cas6_I-A"/>
    <property type="match status" value="1"/>
</dbReference>
<evidence type="ECO:0000256" key="4">
    <source>
        <dbReference type="PIRNR" id="PIRNR005054"/>
    </source>
</evidence>
<evidence type="ECO:0000313" key="7">
    <source>
        <dbReference type="EMBL" id="SFM39594.1"/>
    </source>
</evidence>
<dbReference type="InterPro" id="IPR010156">
    <property type="entry name" value="CRISPR-assoc_prot_Cas6"/>
</dbReference>
<feature type="active site" description="Proton donor" evidence="5">
    <location>
        <position position="41"/>
    </location>
</feature>
<dbReference type="EMBL" id="FOUU01000001">
    <property type="protein sequence ID" value="SFM39594.1"/>
    <property type="molecule type" value="Genomic_DNA"/>
</dbReference>
<proteinExistence type="inferred from homology"/>
<dbReference type="InterPro" id="IPR045747">
    <property type="entry name" value="CRISPR-assoc_prot_Cas6_N_sf"/>
</dbReference>
<evidence type="ECO:0000256" key="5">
    <source>
        <dbReference type="PIRSR" id="PIRSR005054-50"/>
    </source>
</evidence>
<dbReference type="Gene3D" id="3.30.70.1890">
    <property type="match status" value="1"/>
</dbReference>
<dbReference type="GO" id="GO:0016788">
    <property type="term" value="F:hydrolase activity, acting on ester bonds"/>
    <property type="evidence" value="ECO:0007669"/>
    <property type="project" value="InterPro"/>
</dbReference>
<dbReference type="AlphaFoldDB" id="A0A1I4QHU6"/>
<evidence type="ECO:0000256" key="2">
    <source>
        <dbReference type="ARBA" id="ARBA00022884"/>
    </source>
</evidence>
<dbReference type="InterPro" id="IPR049435">
    <property type="entry name" value="Cas_Cas6_C"/>
</dbReference>
<dbReference type="Proteomes" id="UP000199611">
    <property type="component" value="Unassembled WGS sequence"/>
</dbReference>
<organism evidence="7 8">
    <name type="scientific">Thermodesulforhabdus norvegica</name>
    <dbReference type="NCBI Taxonomy" id="39841"/>
    <lineage>
        <taxon>Bacteria</taxon>
        <taxon>Pseudomonadati</taxon>
        <taxon>Thermodesulfobacteriota</taxon>
        <taxon>Syntrophobacteria</taxon>
        <taxon>Syntrophobacterales</taxon>
        <taxon>Thermodesulforhabdaceae</taxon>
        <taxon>Thermodesulforhabdus</taxon>
    </lineage>
</organism>
<dbReference type="STRING" id="39841.SAMN05660836_00045"/>
<comment type="function">
    <text evidence="4">CRISPR (clustered regularly interspaced short palindromic repeat), is an adaptive immune system that provides protection against mobile genetic elements (viruses, transposable elements and conjugative plasmids). CRISPR clusters contain sequences complementary to antecedent mobile elements and target invading nucleic acids. CRISPR clusters are transcribed and processed into CRISPR RNA (crRNA).</text>
</comment>
<dbReference type="GO" id="GO:0051607">
    <property type="term" value="P:defense response to virus"/>
    <property type="evidence" value="ECO:0007669"/>
    <property type="project" value="UniProtKB-KW"/>
</dbReference>
<dbReference type="CDD" id="cd21140">
    <property type="entry name" value="Cas6_I-like"/>
    <property type="match status" value="1"/>
</dbReference>
<reference evidence="7 8" key="1">
    <citation type="submission" date="2016-10" db="EMBL/GenBank/DDBJ databases">
        <authorList>
            <person name="de Groot N.N."/>
        </authorList>
    </citation>
    <scope>NUCLEOTIDE SEQUENCE [LARGE SCALE GENOMIC DNA]</scope>
    <source>
        <strain evidence="7 8">DSM 9990</strain>
    </source>
</reference>
<dbReference type="GO" id="GO:0003723">
    <property type="term" value="F:RNA binding"/>
    <property type="evidence" value="ECO:0007669"/>
    <property type="project" value="UniProtKB-KW"/>
</dbReference>
<dbReference type="NCBIfam" id="TIGR01877">
    <property type="entry name" value="cas_cas6"/>
    <property type="match status" value="1"/>
</dbReference>
<dbReference type="OrthoDB" id="9797488at2"/>
<evidence type="ECO:0000256" key="1">
    <source>
        <dbReference type="ARBA" id="ARBA00005937"/>
    </source>
</evidence>
<evidence type="ECO:0000259" key="6">
    <source>
        <dbReference type="Pfam" id="PF01881"/>
    </source>
</evidence>
<dbReference type="PANTHER" id="PTHR36984:SF1">
    <property type="entry name" value="CRISPR-ASSOCIATED ENDORIBONUCLEASE CAS6 1"/>
    <property type="match status" value="1"/>
</dbReference>
<keyword evidence="3" id="KW-0051">Antiviral defense</keyword>
<feature type="active site" description="Proton acceptor" evidence="5">
    <location>
        <position position="29"/>
    </location>
</feature>
<feature type="domain" description="CRISPR associated protein Cas6 C-terminal" evidence="6">
    <location>
        <begin position="129"/>
        <end position="245"/>
    </location>
</feature>
<accession>A0A1I4QHU6</accession>
<gene>
    <name evidence="7" type="ORF">SAMN05660836_00045</name>
</gene>
<dbReference type="PIRSF" id="PIRSF005054">
    <property type="entry name" value="PF1131"/>
    <property type="match status" value="1"/>
</dbReference>
<evidence type="ECO:0000313" key="8">
    <source>
        <dbReference type="Proteomes" id="UP000199611"/>
    </source>
</evidence>
<evidence type="ECO:0000256" key="3">
    <source>
        <dbReference type="ARBA" id="ARBA00023118"/>
    </source>
</evidence>
<protein>
    <recommendedName>
        <fullName evidence="4">CRISPR-associated endoribonuclease</fullName>
    </recommendedName>
</protein>
<keyword evidence="8" id="KW-1185">Reference proteome</keyword>
<dbReference type="PANTHER" id="PTHR36984">
    <property type="entry name" value="CRISPR-ASSOCIATED ENDORIBONUCLEASE CAS6 1"/>
    <property type="match status" value="1"/>
</dbReference>
<comment type="similarity">
    <text evidence="1 4">Belongs to the CRISPR-associated protein Cas6/Cse3/CasE family.</text>
</comment>
<name>A0A1I4QHU6_9BACT</name>
<sequence>MRIRLNIHPKRSSMILPCHYNHMLQGFIYDHLDPRMADIIHNKGFVDGQSRRTLRFFTFSRLLPRASMIVKNGYINFKGPVSLVVCSPNEAFIESFVMGVLTRQEFFLGQNPVLLDRVEVLKSPPYAEVCYIRTLSPIVSYSTFDRVQGGRRVVYYSPKDDDFERTVLANLRRKVRTWLGKDVDGGSIRPFLVDHRNKHVVKYKDTVIEGWSGVYELRLPEEMFCMAFDAGLGAKNSQGFGCIELWNRRRPS</sequence>
<dbReference type="RefSeq" id="WP_093392496.1">
    <property type="nucleotide sequence ID" value="NZ_FOUU01000001.1"/>
</dbReference>